<feature type="transmembrane region" description="Helical" evidence="1">
    <location>
        <begin position="88"/>
        <end position="110"/>
    </location>
</feature>
<protein>
    <submittedName>
        <fullName evidence="2">Uncharacterized protein</fullName>
    </submittedName>
</protein>
<evidence type="ECO:0000313" key="3">
    <source>
        <dbReference type="Proteomes" id="UP000297447"/>
    </source>
</evidence>
<gene>
    <name evidence="2" type="ORF">E3T55_00425</name>
</gene>
<reference evidence="2 3" key="1">
    <citation type="submission" date="2019-03" db="EMBL/GenBank/DDBJ databases">
        <title>Genomics of glacier-inhabiting Cryobacterium strains.</title>
        <authorList>
            <person name="Liu Q."/>
            <person name="Xin Y.-H."/>
        </authorList>
    </citation>
    <scope>NUCLEOTIDE SEQUENCE [LARGE SCALE GENOMIC DNA]</scope>
    <source>
        <strain evidence="2 3">Hh14</strain>
    </source>
</reference>
<keyword evidence="3" id="KW-1185">Reference proteome</keyword>
<dbReference type="OrthoDB" id="9923324at2"/>
<feature type="transmembrane region" description="Helical" evidence="1">
    <location>
        <begin position="12"/>
        <end position="35"/>
    </location>
</feature>
<evidence type="ECO:0000313" key="2">
    <source>
        <dbReference type="EMBL" id="TFD55825.1"/>
    </source>
</evidence>
<name>A0A4V3IS75_9MICO</name>
<dbReference type="Proteomes" id="UP000297447">
    <property type="component" value="Unassembled WGS sequence"/>
</dbReference>
<dbReference type="EMBL" id="SOHE01000003">
    <property type="protein sequence ID" value="TFD55825.1"/>
    <property type="molecule type" value="Genomic_DNA"/>
</dbReference>
<keyword evidence="1" id="KW-0812">Transmembrane</keyword>
<proteinExistence type="predicted"/>
<organism evidence="2 3">
    <name type="scientific">Cryobacterium frigoriphilum</name>
    <dbReference type="NCBI Taxonomy" id="1259150"/>
    <lineage>
        <taxon>Bacteria</taxon>
        <taxon>Bacillati</taxon>
        <taxon>Actinomycetota</taxon>
        <taxon>Actinomycetes</taxon>
        <taxon>Micrococcales</taxon>
        <taxon>Microbacteriaceae</taxon>
        <taxon>Cryobacterium</taxon>
    </lineage>
</organism>
<dbReference type="AlphaFoldDB" id="A0A4V3IS75"/>
<accession>A0A4V3IS75</accession>
<comment type="caution">
    <text evidence="2">The sequence shown here is derived from an EMBL/GenBank/DDBJ whole genome shotgun (WGS) entry which is preliminary data.</text>
</comment>
<keyword evidence="1" id="KW-0472">Membrane</keyword>
<keyword evidence="1" id="KW-1133">Transmembrane helix</keyword>
<sequence>MTLNRSARTIVPAVPFSFFITLLALAALVAGLFAVHSAATGHDLPTPLLSLAWSVSAGDLAVGTIGLVEAAPESVLVSSSAHYGTSDGTWLALTCVLLLGLVALVFWTAISTLTRQLFPAAVVTRITAHAIASPVPSPSLTLLSVSRV</sequence>
<evidence type="ECO:0000256" key="1">
    <source>
        <dbReference type="SAM" id="Phobius"/>
    </source>
</evidence>
<dbReference type="RefSeq" id="WP_134517612.1">
    <property type="nucleotide sequence ID" value="NZ_SOHE01000003.1"/>
</dbReference>